<dbReference type="Gene3D" id="2.40.10.10">
    <property type="entry name" value="Trypsin-like serine proteases"/>
    <property type="match status" value="1"/>
</dbReference>
<keyword evidence="3" id="KW-0378">Hydrolase</keyword>
<dbReference type="PRINTS" id="PR00722">
    <property type="entry name" value="CHYMOTRYPSIN"/>
</dbReference>
<proteinExistence type="inferred from homology"/>
<dbReference type="EMBL" id="WIXP02000013">
    <property type="protein sequence ID" value="KAF6201162.1"/>
    <property type="molecule type" value="Genomic_DNA"/>
</dbReference>
<name>A0A6A4IZE8_APOLU</name>
<evidence type="ECO:0000256" key="4">
    <source>
        <dbReference type="ARBA" id="ARBA00022825"/>
    </source>
</evidence>
<dbReference type="InterPro" id="IPR001254">
    <property type="entry name" value="Trypsin_dom"/>
</dbReference>
<dbReference type="Pfam" id="PF00089">
    <property type="entry name" value="Trypsin"/>
    <property type="match status" value="1"/>
</dbReference>
<dbReference type="GO" id="GO:0004252">
    <property type="term" value="F:serine-type endopeptidase activity"/>
    <property type="evidence" value="ECO:0007669"/>
    <property type="project" value="InterPro"/>
</dbReference>
<keyword evidence="7" id="KW-1185">Reference proteome</keyword>
<accession>A0A6A4IZE8</accession>
<gene>
    <name evidence="6" type="ORF">GE061_005609</name>
</gene>
<reference evidence="6" key="1">
    <citation type="journal article" date="2021" name="Mol. Ecol. Resour.">
        <title>Apolygus lucorum genome provides insights into omnivorousness and mesophyll feeding.</title>
        <authorList>
            <person name="Liu Y."/>
            <person name="Liu H."/>
            <person name="Wang H."/>
            <person name="Huang T."/>
            <person name="Liu B."/>
            <person name="Yang B."/>
            <person name="Yin L."/>
            <person name="Li B."/>
            <person name="Zhang Y."/>
            <person name="Zhang S."/>
            <person name="Jiang F."/>
            <person name="Zhang X."/>
            <person name="Ren Y."/>
            <person name="Wang B."/>
            <person name="Wang S."/>
            <person name="Lu Y."/>
            <person name="Wu K."/>
            <person name="Fan W."/>
            <person name="Wang G."/>
        </authorList>
    </citation>
    <scope>NUCLEOTIDE SEQUENCE</scope>
    <source>
        <strain evidence="6">12Hb</strain>
    </source>
</reference>
<dbReference type="SMART" id="SM00020">
    <property type="entry name" value="Tryp_SPc"/>
    <property type="match status" value="1"/>
</dbReference>
<dbReference type="InterPro" id="IPR043504">
    <property type="entry name" value="Peptidase_S1_PA_chymotrypsin"/>
</dbReference>
<evidence type="ECO:0000313" key="7">
    <source>
        <dbReference type="Proteomes" id="UP000466442"/>
    </source>
</evidence>
<comment type="caution">
    <text evidence="6">The sequence shown here is derived from an EMBL/GenBank/DDBJ whole genome shotgun (WGS) entry which is preliminary data.</text>
</comment>
<dbReference type="InterPro" id="IPR050430">
    <property type="entry name" value="Peptidase_S1"/>
</dbReference>
<evidence type="ECO:0000256" key="2">
    <source>
        <dbReference type="ARBA" id="ARBA00022670"/>
    </source>
</evidence>
<dbReference type="OrthoDB" id="6604662at2759"/>
<dbReference type="Proteomes" id="UP000466442">
    <property type="component" value="Unassembled WGS sequence"/>
</dbReference>
<protein>
    <submittedName>
        <fullName evidence="6">Uncharacterized protein</fullName>
    </submittedName>
</protein>
<evidence type="ECO:0000256" key="3">
    <source>
        <dbReference type="ARBA" id="ARBA00022801"/>
    </source>
</evidence>
<evidence type="ECO:0000313" key="6">
    <source>
        <dbReference type="EMBL" id="KAF6201162.1"/>
    </source>
</evidence>
<dbReference type="PANTHER" id="PTHR24276">
    <property type="entry name" value="POLYSERASE-RELATED"/>
    <property type="match status" value="1"/>
</dbReference>
<sequence>MMLGVFLANIVFLELFLVECRTRGRSDSKIVGGTYVRDIREMPWIVDIKNGSEKGDNHFCGGSVLTPIFVLTACHCLAQVSDDWKVPSVLENAKDYVFVAGSLISGDRPGKHAQVRIASSISIHPKCREINQIMRYDFGIAFLTKPFIENKWVRRISILSTDGETFTKSMYKLFAERPAKPCYVAGWGEVRRGSVGDSSVMSKKLRKVKMYIISETKCRQLFGRQDKALKYFPFTKNQQICATGRKNWGSDCQGDSGGPFICGGYQVGVVSYGIDCGISLPAVYAGLGIFFEWYSNTILPKYARGKLRKVDSSAGWRIQTPHFKIYVALFICCKLYSQRFSGAK</sequence>
<dbReference type="GO" id="GO:0006508">
    <property type="term" value="P:proteolysis"/>
    <property type="evidence" value="ECO:0007669"/>
    <property type="project" value="UniProtKB-KW"/>
</dbReference>
<dbReference type="PANTHER" id="PTHR24276:SF91">
    <property type="entry name" value="AT26814P-RELATED"/>
    <property type="match status" value="1"/>
</dbReference>
<evidence type="ECO:0000256" key="1">
    <source>
        <dbReference type="ARBA" id="ARBA00007664"/>
    </source>
</evidence>
<evidence type="ECO:0000256" key="5">
    <source>
        <dbReference type="ARBA" id="ARBA00023157"/>
    </source>
</evidence>
<dbReference type="AlphaFoldDB" id="A0A6A4IZE8"/>
<dbReference type="CDD" id="cd00190">
    <property type="entry name" value="Tryp_SPc"/>
    <property type="match status" value="1"/>
</dbReference>
<dbReference type="SUPFAM" id="SSF50494">
    <property type="entry name" value="Trypsin-like serine proteases"/>
    <property type="match status" value="1"/>
</dbReference>
<dbReference type="PROSITE" id="PS50240">
    <property type="entry name" value="TRYPSIN_DOM"/>
    <property type="match status" value="1"/>
</dbReference>
<keyword evidence="5" id="KW-1015">Disulfide bond</keyword>
<organism evidence="6 7">
    <name type="scientific">Apolygus lucorum</name>
    <name type="common">Small green plant bug</name>
    <name type="synonym">Lygocoris lucorum</name>
    <dbReference type="NCBI Taxonomy" id="248454"/>
    <lineage>
        <taxon>Eukaryota</taxon>
        <taxon>Metazoa</taxon>
        <taxon>Ecdysozoa</taxon>
        <taxon>Arthropoda</taxon>
        <taxon>Hexapoda</taxon>
        <taxon>Insecta</taxon>
        <taxon>Pterygota</taxon>
        <taxon>Neoptera</taxon>
        <taxon>Paraneoptera</taxon>
        <taxon>Hemiptera</taxon>
        <taxon>Heteroptera</taxon>
        <taxon>Panheteroptera</taxon>
        <taxon>Cimicomorpha</taxon>
        <taxon>Miridae</taxon>
        <taxon>Mirini</taxon>
        <taxon>Apolygus</taxon>
    </lineage>
</organism>
<dbReference type="InterPro" id="IPR001314">
    <property type="entry name" value="Peptidase_S1A"/>
</dbReference>
<keyword evidence="4" id="KW-0720">Serine protease</keyword>
<dbReference type="InterPro" id="IPR009003">
    <property type="entry name" value="Peptidase_S1_PA"/>
</dbReference>
<comment type="similarity">
    <text evidence="1">Belongs to the peptidase S1 family.</text>
</comment>
<keyword evidence="2" id="KW-0645">Protease</keyword>